<dbReference type="AlphaFoldDB" id="A3II04"/>
<organism evidence="1 2">
    <name type="scientific">Crocosphaera chwakensis CCY0110</name>
    <dbReference type="NCBI Taxonomy" id="391612"/>
    <lineage>
        <taxon>Bacteria</taxon>
        <taxon>Bacillati</taxon>
        <taxon>Cyanobacteriota</taxon>
        <taxon>Cyanophyceae</taxon>
        <taxon>Oscillatoriophycideae</taxon>
        <taxon>Chroococcales</taxon>
        <taxon>Aphanothecaceae</taxon>
        <taxon>Crocosphaera</taxon>
        <taxon>Crocosphaera chwakensis</taxon>
    </lineage>
</organism>
<name>A3II04_9CHRO</name>
<comment type="caution">
    <text evidence="1">The sequence shown here is derived from an EMBL/GenBank/DDBJ whole genome shotgun (WGS) entry which is preliminary data.</text>
</comment>
<evidence type="ECO:0000313" key="1">
    <source>
        <dbReference type="EMBL" id="EAZ93436.1"/>
    </source>
</evidence>
<gene>
    <name evidence="1" type="ORF">CY0110_16612</name>
</gene>
<accession>A3II04</accession>
<keyword evidence="2" id="KW-1185">Reference proteome</keyword>
<protein>
    <submittedName>
        <fullName evidence="1">Uncharacterized protein</fullName>
    </submittedName>
</protein>
<evidence type="ECO:0000313" key="2">
    <source>
        <dbReference type="Proteomes" id="UP000003781"/>
    </source>
</evidence>
<reference evidence="1 2" key="1">
    <citation type="submission" date="2007-03" db="EMBL/GenBank/DDBJ databases">
        <authorList>
            <person name="Stal L."/>
            <person name="Ferriera S."/>
            <person name="Johnson J."/>
            <person name="Kravitz S."/>
            <person name="Beeson K."/>
            <person name="Sutton G."/>
            <person name="Rogers Y.-H."/>
            <person name="Friedman R."/>
            <person name="Frazier M."/>
            <person name="Venter J.C."/>
        </authorList>
    </citation>
    <scope>NUCLEOTIDE SEQUENCE [LARGE SCALE GENOMIC DNA]</scope>
    <source>
        <strain evidence="1 2">CCY0110</strain>
    </source>
</reference>
<dbReference type="EMBL" id="AAXW01000002">
    <property type="protein sequence ID" value="EAZ93436.1"/>
    <property type="molecule type" value="Genomic_DNA"/>
</dbReference>
<dbReference type="Proteomes" id="UP000003781">
    <property type="component" value="Unassembled WGS sequence"/>
</dbReference>
<proteinExistence type="predicted"/>
<sequence length="21" mass="2467">MTPTFQLSLDTVHSSYLYHII</sequence>